<dbReference type="Gene3D" id="2.115.10.20">
    <property type="entry name" value="Glycosyl hydrolase domain, family 43"/>
    <property type="match status" value="1"/>
</dbReference>
<keyword evidence="3" id="KW-0326">Glycosidase</keyword>
<dbReference type="RefSeq" id="WP_129117155.1">
    <property type="nucleotide sequence ID" value="NZ_BSUI01000012.1"/>
</dbReference>
<dbReference type="EMBL" id="JACHFV010000001">
    <property type="protein sequence ID" value="MBB5293456.1"/>
    <property type="molecule type" value="Genomic_DNA"/>
</dbReference>
<reference evidence="5 8" key="2">
    <citation type="submission" date="2020-08" db="EMBL/GenBank/DDBJ databases">
        <title>Genomic Encyclopedia of Type Strains, Phase IV (KMG-IV): sequencing the most valuable type-strain genomes for metagenomic binning, comparative biology and taxonomic classification.</title>
        <authorList>
            <person name="Goeker M."/>
        </authorList>
    </citation>
    <scope>NUCLEOTIDE SEQUENCE [LARGE SCALE GENOMIC DNA]</scope>
    <source>
        <strain evidence="5 8">DSM 105434</strain>
    </source>
</reference>
<comment type="caution">
    <text evidence="6">The sequence shown here is derived from an EMBL/GenBank/DDBJ whole genome shotgun (WGS) entry which is preliminary data.</text>
</comment>
<dbReference type="Pfam" id="PF00251">
    <property type="entry name" value="Glyco_hydro_32N"/>
    <property type="match status" value="1"/>
</dbReference>
<evidence type="ECO:0000256" key="3">
    <source>
        <dbReference type="ARBA" id="ARBA00023295"/>
    </source>
</evidence>
<dbReference type="Proteomes" id="UP000536909">
    <property type="component" value="Unassembled WGS sequence"/>
</dbReference>
<organism evidence="6 7">
    <name type="scientific">Deinococcus metallilatus</name>
    <dbReference type="NCBI Taxonomy" id="1211322"/>
    <lineage>
        <taxon>Bacteria</taxon>
        <taxon>Thermotogati</taxon>
        <taxon>Deinococcota</taxon>
        <taxon>Deinococci</taxon>
        <taxon>Deinococcales</taxon>
        <taxon>Deinococcaceae</taxon>
        <taxon>Deinococcus</taxon>
    </lineage>
</organism>
<evidence type="ECO:0000256" key="2">
    <source>
        <dbReference type="ARBA" id="ARBA00022801"/>
    </source>
</evidence>
<dbReference type="EMBL" id="VBRC01000001">
    <property type="protein sequence ID" value="TLK32157.1"/>
    <property type="molecule type" value="Genomic_DNA"/>
</dbReference>
<protein>
    <submittedName>
        <fullName evidence="6">Glycoside hydrolase family 32 protein</fullName>
    </submittedName>
</protein>
<gene>
    <name evidence="6" type="ORF">FCS05_01490</name>
    <name evidence="5" type="ORF">HNQ10_000269</name>
</gene>
<accession>A0AAJ5F679</accession>
<keyword evidence="8" id="KW-1185">Reference proteome</keyword>
<evidence type="ECO:0000256" key="1">
    <source>
        <dbReference type="ARBA" id="ARBA00009902"/>
    </source>
</evidence>
<evidence type="ECO:0000313" key="6">
    <source>
        <dbReference type="EMBL" id="TLK32157.1"/>
    </source>
</evidence>
<sequence>MSALNPAGVAAPRIASPFVHLYDPNLARPGDDRNWYTNDHTVFRGQDGLWHATGICGVRPADPFAGEQVFFHARGASLEQGGWEECPPTLRADHWRGERFLWAPHVVRQGGRYVMAYAAGGPRVTPEHPEGVCDHYGLYFAHSEDGEHWARHPLNPIFREPGHARDPMLLQVEDGWRMYYTGVMGEEDRRGAVRMRRSPDLEHWSGAQVVNVQPGPHDFGRDAESPFVVEREGVYYLFVCRAMSSYRDTRVYASHDPARFEQEVARLAVHAAEVVQDGDSYYITDTGWDKCGLYAARLEWS</sequence>
<dbReference type="InterPro" id="IPR023296">
    <property type="entry name" value="Glyco_hydro_beta-prop_sf"/>
</dbReference>
<evidence type="ECO:0000313" key="5">
    <source>
        <dbReference type="EMBL" id="MBB5293456.1"/>
    </source>
</evidence>
<evidence type="ECO:0000259" key="4">
    <source>
        <dbReference type="Pfam" id="PF00251"/>
    </source>
</evidence>
<name>A0AAJ5F679_9DEIO</name>
<dbReference type="InterPro" id="IPR013148">
    <property type="entry name" value="Glyco_hydro_32_N"/>
</dbReference>
<dbReference type="GO" id="GO:0016798">
    <property type="term" value="F:hydrolase activity, acting on glycosyl bonds"/>
    <property type="evidence" value="ECO:0007669"/>
    <property type="project" value="UniProtKB-KW"/>
</dbReference>
<feature type="domain" description="Glycosyl hydrolase family 32 N-terminal" evidence="4">
    <location>
        <begin position="62"/>
        <end position="213"/>
    </location>
</feature>
<dbReference type="AlphaFoldDB" id="A0AAJ5F679"/>
<keyword evidence="2 6" id="KW-0378">Hydrolase</keyword>
<comment type="similarity">
    <text evidence="1">Belongs to the glycosyl hydrolase 32 family.</text>
</comment>
<dbReference type="SUPFAM" id="SSF75005">
    <property type="entry name" value="Arabinanase/levansucrase/invertase"/>
    <property type="match status" value="1"/>
</dbReference>
<reference evidence="6 7" key="1">
    <citation type="submission" date="2019-04" db="EMBL/GenBank/DDBJ databases">
        <title>Deinococcus metalilatus MA1002 mutant No.5.</title>
        <authorList>
            <person name="Park W."/>
            <person name="Park C."/>
        </authorList>
    </citation>
    <scope>NUCLEOTIDE SEQUENCE [LARGE SCALE GENOMIC DNA]</scope>
    <source>
        <strain evidence="6 7">MA1002-m5</strain>
    </source>
</reference>
<evidence type="ECO:0000313" key="7">
    <source>
        <dbReference type="Proteomes" id="UP000308000"/>
    </source>
</evidence>
<proteinExistence type="inferred from homology"/>
<evidence type="ECO:0000313" key="8">
    <source>
        <dbReference type="Proteomes" id="UP000536909"/>
    </source>
</evidence>
<dbReference type="Proteomes" id="UP000308000">
    <property type="component" value="Unassembled WGS sequence"/>
</dbReference>